<dbReference type="Pfam" id="PF00472">
    <property type="entry name" value="RF-1"/>
    <property type="match status" value="1"/>
</dbReference>
<dbReference type="InterPro" id="IPR045853">
    <property type="entry name" value="Pep_chain_release_fac_I_sf"/>
</dbReference>
<dbReference type="InterPro" id="IPR000352">
    <property type="entry name" value="Pep_chain_release_fac_I"/>
</dbReference>
<dbReference type="AlphaFoldDB" id="A0A225DXL1"/>
<dbReference type="PANTHER" id="PTHR43804:SF6">
    <property type="entry name" value="CLASS I PEPTIDE CHAIN RELEASE FACTOR"/>
    <property type="match status" value="1"/>
</dbReference>
<gene>
    <name evidence="3" type="ORF">FRUB_02024</name>
</gene>
<dbReference type="EMBL" id="NIDE01000002">
    <property type="protein sequence ID" value="OWK45693.1"/>
    <property type="molecule type" value="Genomic_DNA"/>
</dbReference>
<sequence length="187" mass="20154">MTPPPGPPRPPRDTWAALTPDQLLAQCDVDTYRASGPGGQKRNKTSSAVRLRHAPTGLIVIAEESRSQHENKAKALVRLRRALFLQLRDPLPPDTLSPETVGAHPDIAAARGVGGRFHLSARDARFWPAAGVALDVLQAAGGQVSTAAEGLGVSTANLVEFFLTDPKLWQEVNHLRVQWGLKPLKST</sequence>
<dbReference type="RefSeq" id="WP_088253381.1">
    <property type="nucleotide sequence ID" value="NZ_NIDE01000002.1"/>
</dbReference>
<dbReference type="Gene3D" id="3.30.160.20">
    <property type="match status" value="1"/>
</dbReference>
<evidence type="ECO:0000259" key="2">
    <source>
        <dbReference type="Pfam" id="PF00472"/>
    </source>
</evidence>
<name>A0A225DXL1_9BACT</name>
<evidence type="ECO:0000256" key="1">
    <source>
        <dbReference type="ARBA" id="ARBA00010835"/>
    </source>
</evidence>
<dbReference type="OrthoDB" id="9815709at2"/>
<proteinExistence type="inferred from homology"/>
<dbReference type="InterPro" id="IPR050057">
    <property type="entry name" value="Prokaryotic/Mito_RF"/>
</dbReference>
<keyword evidence="4" id="KW-1185">Reference proteome</keyword>
<comment type="similarity">
    <text evidence="1">Belongs to the prokaryotic/mitochondrial release factor family.</text>
</comment>
<protein>
    <submittedName>
        <fullName evidence="3">Peptide chain release factor 1</fullName>
    </submittedName>
</protein>
<evidence type="ECO:0000313" key="3">
    <source>
        <dbReference type="EMBL" id="OWK45693.1"/>
    </source>
</evidence>
<dbReference type="GO" id="GO:0003747">
    <property type="term" value="F:translation release factor activity"/>
    <property type="evidence" value="ECO:0007669"/>
    <property type="project" value="InterPro"/>
</dbReference>
<dbReference type="SUPFAM" id="SSF75620">
    <property type="entry name" value="Release factor"/>
    <property type="match status" value="1"/>
</dbReference>
<comment type="caution">
    <text evidence="3">The sequence shown here is derived from an EMBL/GenBank/DDBJ whole genome shotgun (WGS) entry which is preliminary data.</text>
</comment>
<accession>A0A225DXL1</accession>
<dbReference type="PANTHER" id="PTHR43804">
    <property type="entry name" value="LD18447P"/>
    <property type="match status" value="1"/>
</dbReference>
<feature type="domain" description="Prokaryotic-type class I peptide chain release factors" evidence="2">
    <location>
        <begin position="27"/>
        <end position="83"/>
    </location>
</feature>
<dbReference type="Proteomes" id="UP000214646">
    <property type="component" value="Unassembled WGS sequence"/>
</dbReference>
<organism evidence="3 4">
    <name type="scientific">Fimbriiglobus ruber</name>
    <dbReference type="NCBI Taxonomy" id="1908690"/>
    <lineage>
        <taxon>Bacteria</taxon>
        <taxon>Pseudomonadati</taxon>
        <taxon>Planctomycetota</taxon>
        <taxon>Planctomycetia</taxon>
        <taxon>Gemmatales</taxon>
        <taxon>Gemmataceae</taxon>
        <taxon>Fimbriiglobus</taxon>
    </lineage>
</organism>
<evidence type="ECO:0000313" key="4">
    <source>
        <dbReference type="Proteomes" id="UP000214646"/>
    </source>
</evidence>
<reference evidence="4" key="1">
    <citation type="submission" date="2017-06" db="EMBL/GenBank/DDBJ databases">
        <title>Genome analysis of Fimbriiglobus ruber SP5, the first member of the order Planctomycetales with confirmed chitinolytic capability.</title>
        <authorList>
            <person name="Ravin N.V."/>
            <person name="Rakitin A.L."/>
            <person name="Ivanova A.A."/>
            <person name="Beletsky A.V."/>
            <person name="Kulichevskaya I.S."/>
            <person name="Mardanov A.V."/>
            <person name="Dedysh S.N."/>
        </authorList>
    </citation>
    <scope>NUCLEOTIDE SEQUENCE [LARGE SCALE GENOMIC DNA]</scope>
    <source>
        <strain evidence="4">SP5</strain>
    </source>
</reference>